<gene>
    <name evidence="1" type="ORF">CHK_0702</name>
</gene>
<comment type="caution">
    <text evidence="1">The sequence shown here is derived from an EMBL/GenBank/DDBJ whole genome shotgun (WGS) entry which is preliminary data.</text>
</comment>
<dbReference type="STRING" id="270498.CHK_0702"/>
<accession>A0A0M2NN21</accession>
<organism evidence="1 2">
    <name type="scientific">Christensenella hongkongensis</name>
    <dbReference type="NCBI Taxonomy" id="270498"/>
    <lineage>
        <taxon>Bacteria</taxon>
        <taxon>Bacillati</taxon>
        <taxon>Bacillota</taxon>
        <taxon>Clostridia</taxon>
        <taxon>Christensenellales</taxon>
        <taxon>Christensenellaceae</taxon>
        <taxon>Christensenella</taxon>
    </lineage>
</organism>
<name>A0A0M2NN21_9FIRM</name>
<sequence length="133" mass="15079">MMLKDIGQYLQKNGCGETGKDIFLARRPDQPVECITLYEYQGQPGNQIAGAETPGLQVCVRTKRYPDGYAKLKQAHKALKEIGFEDGELPEGIVVNDTRYFRAQPAMSGLIQDRDENGNFLLKRSYYITKEEE</sequence>
<dbReference type="Pfam" id="PF12691">
    <property type="entry name" value="Phage_tail_terminator_6"/>
    <property type="match status" value="1"/>
</dbReference>
<dbReference type="AlphaFoldDB" id="A0A0M2NN21"/>
<dbReference type="EMBL" id="LAYJ01000063">
    <property type="protein sequence ID" value="KKI51817.1"/>
    <property type="molecule type" value="Genomic_DNA"/>
</dbReference>
<reference evidence="1 2" key="1">
    <citation type="submission" date="2015-04" db="EMBL/GenBank/DDBJ databases">
        <title>Draft genome sequence of bacteremic isolate Catabacter hongkongensis type strain HKU16T.</title>
        <authorList>
            <person name="Lau S.K."/>
            <person name="Teng J.L."/>
            <person name="Huang Y."/>
            <person name="Curreem S.O."/>
            <person name="Tsui S.K."/>
            <person name="Woo P.C."/>
        </authorList>
    </citation>
    <scope>NUCLEOTIDE SEQUENCE [LARGE SCALE GENOMIC DNA]</scope>
    <source>
        <strain evidence="1 2">HKU16</strain>
    </source>
</reference>
<proteinExistence type="predicted"/>
<evidence type="ECO:0000313" key="1">
    <source>
        <dbReference type="EMBL" id="KKI51817.1"/>
    </source>
</evidence>
<dbReference type="OrthoDB" id="2989795at2"/>
<protein>
    <submittedName>
        <fullName evidence="1">Uncharacterized protein</fullName>
    </submittedName>
</protein>
<evidence type="ECO:0000313" key="2">
    <source>
        <dbReference type="Proteomes" id="UP000034076"/>
    </source>
</evidence>
<dbReference type="InterPro" id="IPR024411">
    <property type="entry name" value="Tail_terminator_phage"/>
</dbReference>
<keyword evidence="2" id="KW-1185">Reference proteome</keyword>
<dbReference type="Proteomes" id="UP000034076">
    <property type="component" value="Unassembled WGS sequence"/>
</dbReference>
<dbReference type="RefSeq" id="WP_046442648.1">
    <property type="nucleotide sequence ID" value="NZ_LAYJ01000063.1"/>
</dbReference>